<dbReference type="PANTHER" id="PTHR45138:SF9">
    <property type="entry name" value="DIGUANYLATE CYCLASE DGCM-RELATED"/>
    <property type="match status" value="1"/>
</dbReference>
<reference evidence="3" key="1">
    <citation type="submission" date="2016-10" db="EMBL/GenBank/DDBJ databases">
        <authorList>
            <person name="de Groot N.N."/>
        </authorList>
    </citation>
    <scope>NUCLEOTIDE SEQUENCE</scope>
</reference>
<dbReference type="PANTHER" id="PTHR45138">
    <property type="entry name" value="REGULATORY COMPONENTS OF SENSORY TRANSDUCTION SYSTEM"/>
    <property type="match status" value="1"/>
</dbReference>
<keyword evidence="1" id="KW-1133">Transmembrane helix</keyword>
<dbReference type="GO" id="GO:0052621">
    <property type="term" value="F:diguanylate cyclase activity"/>
    <property type="evidence" value="ECO:0007669"/>
    <property type="project" value="TreeGrafter"/>
</dbReference>
<protein>
    <submittedName>
        <fullName evidence="3">Diguanylate cyclase (GGDEF domain)</fullName>
    </submittedName>
</protein>
<dbReference type="InterPro" id="IPR029787">
    <property type="entry name" value="Nucleotide_cyclase"/>
</dbReference>
<accession>A0A1W1C0A1</accession>
<dbReference type="NCBIfam" id="TIGR00254">
    <property type="entry name" value="GGDEF"/>
    <property type="match status" value="1"/>
</dbReference>
<feature type="transmembrane region" description="Helical" evidence="1">
    <location>
        <begin position="167"/>
        <end position="186"/>
    </location>
</feature>
<feature type="domain" description="GGDEF" evidence="2">
    <location>
        <begin position="263"/>
        <end position="396"/>
    </location>
</feature>
<dbReference type="InterPro" id="IPR000160">
    <property type="entry name" value="GGDEF_dom"/>
</dbReference>
<dbReference type="SMART" id="SM00267">
    <property type="entry name" value="GGDEF"/>
    <property type="match status" value="1"/>
</dbReference>
<feature type="transmembrane region" description="Helical" evidence="1">
    <location>
        <begin position="12"/>
        <end position="32"/>
    </location>
</feature>
<evidence type="ECO:0000256" key="1">
    <source>
        <dbReference type="SAM" id="Phobius"/>
    </source>
</evidence>
<name>A0A1W1C0A1_9ZZZZ</name>
<organism evidence="3">
    <name type="scientific">hydrothermal vent metagenome</name>
    <dbReference type="NCBI Taxonomy" id="652676"/>
    <lineage>
        <taxon>unclassified sequences</taxon>
        <taxon>metagenomes</taxon>
        <taxon>ecological metagenomes</taxon>
    </lineage>
</organism>
<dbReference type="Pfam" id="PF00990">
    <property type="entry name" value="GGDEF"/>
    <property type="match status" value="1"/>
</dbReference>
<dbReference type="Gene3D" id="3.30.70.270">
    <property type="match status" value="1"/>
</dbReference>
<proteinExistence type="predicted"/>
<dbReference type="PROSITE" id="PS50887">
    <property type="entry name" value="GGDEF"/>
    <property type="match status" value="1"/>
</dbReference>
<dbReference type="EMBL" id="FPHB01000045">
    <property type="protein sequence ID" value="SFV59174.1"/>
    <property type="molecule type" value="Genomic_DNA"/>
</dbReference>
<dbReference type="SUPFAM" id="SSF55073">
    <property type="entry name" value="Nucleotide cyclase"/>
    <property type="match status" value="1"/>
</dbReference>
<dbReference type="InterPro" id="IPR043128">
    <property type="entry name" value="Rev_trsase/Diguanyl_cyclase"/>
</dbReference>
<dbReference type="InterPro" id="IPR050469">
    <property type="entry name" value="Diguanylate_Cyclase"/>
</dbReference>
<keyword evidence="1" id="KW-0472">Membrane</keyword>
<evidence type="ECO:0000313" key="3">
    <source>
        <dbReference type="EMBL" id="SFV59174.1"/>
    </source>
</evidence>
<dbReference type="AlphaFoldDB" id="A0A1W1C0A1"/>
<sequence>MIKLSIIKIFRNLSIMMILNTIVVIVVSAFIFEQNFSYKKIENLDEQREIIRSLTSIPRNDIELAKIQFNGKSNMLLVKIEHLKQLYKYDFVGRYIIYSQDEYLKDLDELIKITKEFNEAAKRYYVKSHRHDKLNKKRLQNTFIKINQKLDELYIKNVHYNQKKSQIIAELTTILLLLSLITTFWYRKRLKIIANDILHLSSIQPTKRDHTNKTLEADAIELRMKKKNNESIDPSLIDPVTEVLNHKGLRALYSEKKNMKDGRFICLTVLEIDNFTKANRDYPQELTQAILKKVAFTLTLFEQATDVIARTDYNQFTIIIARATKEQCFKEVEMIRQSISELKFKLPNGEFTNITVSGGFVVKPNNKTLDDTIRQAKEILQVAKERGGNMIAQMSDLTKLEV</sequence>
<keyword evidence="1" id="KW-0812">Transmembrane</keyword>
<evidence type="ECO:0000259" key="2">
    <source>
        <dbReference type="PROSITE" id="PS50887"/>
    </source>
</evidence>
<gene>
    <name evidence="3" type="ORF">MNB_SM-7-205</name>
</gene>